<dbReference type="EMBL" id="LUCM01008703">
    <property type="protein sequence ID" value="KAA0188040.1"/>
    <property type="molecule type" value="Genomic_DNA"/>
</dbReference>
<keyword evidence="3" id="KW-1185">Reference proteome</keyword>
<evidence type="ECO:0000313" key="3">
    <source>
        <dbReference type="Proteomes" id="UP000728185"/>
    </source>
</evidence>
<feature type="compositionally biased region" description="Polar residues" evidence="1">
    <location>
        <begin position="206"/>
        <end position="226"/>
    </location>
</feature>
<sequence>MKVIARNNFVSTHVINPLWGYQARSEADPFAKAVRSALDNVAALHQQQSTQRQQQKQSKLPHLQPVHQLTSQNSAPCRLFITHPSKTVIAMGDRLLTSSHDVLGSRSTDPTYHDPTGHCCPITDNYADAIQYPDPNPHAINAVTLTQAHAIPKSSIPTPRRICVHRHILNGSKLLPFSFGRQCPKYDVVTNGTAPSDYYASGAIPGSNTDNRPTNNSCPSNISNQVAPPVGQPASVPPSPIITGAALLALPPLPHPPSCPSPSPSQLATIELNRQMSRLLHRSTVTQPTSLGDGDGEVGESGGLDAQLRQ</sequence>
<name>A0A8E0VE55_9TREM</name>
<proteinExistence type="predicted"/>
<reference evidence="2" key="1">
    <citation type="submission" date="2019-05" db="EMBL/GenBank/DDBJ databases">
        <title>Annotation for the trematode Fasciolopsis buski.</title>
        <authorList>
            <person name="Choi Y.-J."/>
        </authorList>
    </citation>
    <scope>NUCLEOTIDE SEQUENCE</scope>
    <source>
        <strain evidence="2">HT</strain>
        <tissue evidence="2">Whole worm</tissue>
    </source>
</reference>
<feature type="region of interest" description="Disordered" evidence="1">
    <location>
        <begin position="201"/>
        <end position="238"/>
    </location>
</feature>
<protein>
    <submittedName>
        <fullName evidence="2">Uncharacterized protein</fullName>
    </submittedName>
</protein>
<comment type="caution">
    <text evidence="2">The sequence shown here is derived from an EMBL/GenBank/DDBJ whole genome shotgun (WGS) entry which is preliminary data.</text>
</comment>
<feature type="region of interest" description="Disordered" evidence="1">
    <location>
        <begin position="43"/>
        <end position="63"/>
    </location>
</feature>
<feature type="compositionally biased region" description="Low complexity" evidence="1">
    <location>
        <begin position="46"/>
        <end position="58"/>
    </location>
</feature>
<dbReference type="AlphaFoldDB" id="A0A8E0VE55"/>
<evidence type="ECO:0000313" key="2">
    <source>
        <dbReference type="EMBL" id="KAA0188040.1"/>
    </source>
</evidence>
<organism evidence="2 3">
    <name type="scientific">Fasciolopsis buskii</name>
    <dbReference type="NCBI Taxonomy" id="27845"/>
    <lineage>
        <taxon>Eukaryota</taxon>
        <taxon>Metazoa</taxon>
        <taxon>Spiralia</taxon>
        <taxon>Lophotrochozoa</taxon>
        <taxon>Platyhelminthes</taxon>
        <taxon>Trematoda</taxon>
        <taxon>Digenea</taxon>
        <taxon>Plagiorchiida</taxon>
        <taxon>Echinostomata</taxon>
        <taxon>Echinostomatoidea</taxon>
        <taxon>Fasciolidae</taxon>
        <taxon>Fasciolopsis</taxon>
    </lineage>
</organism>
<gene>
    <name evidence="2" type="ORF">FBUS_11553</name>
</gene>
<feature type="region of interest" description="Disordered" evidence="1">
    <location>
        <begin position="280"/>
        <end position="310"/>
    </location>
</feature>
<evidence type="ECO:0000256" key="1">
    <source>
        <dbReference type="SAM" id="MobiDB-lite"/>
    </source>
</evidence>
<accession>A0A8E0VE55</accession>
<dbReference type="Proteomes" id="UP000728185">
    <property type="component" value="Unassembled WGS sequence"/>
</dbReference>